<dbReference type="GO" id="GO:0003978">
    <property type="term" value="F:UDP-glucose 4-epimerase activity"/>
    <property type="evidence" value="ECO:0007669"/>
    <property type="project" value="UniProtKB-UniRule"/>
</dbReference>
<comment type="pathway">
    <text evidence="3 10">Carbohydrate metabolism; galactose metabolism.</text>
</comment>
<dbReference type="InterPro" id="IPR005886">
    <property type="entry name" value="UDP_G4E"/>
</dbReference>
<dbReference type="Proteomes" id="UP000186551">
    <property type="component" value="Unassembled WGS sequence"/>
</dbReference>
<protein>
    <recommendedName>
        <fullName evidence="6 10">UDP-glucose 4-epimerase</fullName>
        <ecNumber evidence="5 10">5.1.3.2</ecNumber>
    </recommendedName>
</protein>
<dbReference type="Pfam" id="PF01370">
    <property type="entry name" value="Epimerase"/>
    <property type="match status" value="1"/>
</dbReference>
<evidence type="ECO:0000256" key="9">
    <source>
        <dbReference type="ARBA" id="ARBA00023235"/>
    </source>
</evidence>
<dbReference type="PRINTS" id="PR01713">
    <property type="entry name" value="NUCEPIMERASE"/>
</dbReference>
<evidence type="ECO:0000256" key="4">
    <source>
        <dbReference type="ARBA" id="ARBA00007637"/>
    </source>
</evidence>
<comment type="caution">
    <text evidence="12">The sequence shown here is derived from an EMBL/GenBank/DDBJ whole genome shotgun (WGS) entry which is preliminary data.</text>
</comment>
<evidence type="ECO:0000256" key="10">
    <source>
        <dbReference type="RuleBase" id="RU366046"/>
    </source>
</evidence>
<dbReference type="CDD" id="cd05247">
    <property type="entry name" value="UDP_G4E_1_SDR_e"/>
    <property type="match status" value="1"/>
</dbReference>
<dbReference type="Gene3D" id="3.90.25.10">
    <property type="entry name" value="UDP-galactose 4-epimerase, domain 1"/>
    <property type="match status" value="1"/>
</dbReference>
<comment type="subunit">
    <text evidence="10">Homodimer.</text>
</comment>
<evidence type="ECO:0000256" key="8">
    <source>
        <dbReference type="ARBA" id="ARBA00023144"/>
    </source>
</evidence>
<keyword evidence="7 10" id="KW-0520">NAD</keyword>
<evidence type="ECO:0000256" key="1">
    <source>
        <dbReference type="ARBA" id="ARBA00000083"/>
    </source>
</evidence>
<name>A0A1Q5PEQ2_9BACT</name>
<keyword evidence="8" id="KW-0299">Galactose metabolism</keyword>
<dbReference type="PANTHER" id="PTHR43725:SF47">
    <property type="entry name" value="UDP-GLUCOSE 4-EPIMERASE"/>
    <property type="match status" value="1"/>
</dbReference>
<dbReference type="EMBL" id="LVWA01000004">
    <property type="protein sequence ID" value="OKL40704.1"/>
    <property type="molecule type" value="Genomic_DNA"/>
</dbReference>
<keyword evidence="10" id="KW-0119">Carbohydrate metabolism</keyword>
<evidence type="ECO:0000256" key="6">
    <source>
        <dbReference type="ARBA" id="ARBA00018569"/>
    </source>
</evidence>
<evidence type="ECO:0000313" key="12">
    <source>
        <dbReference type="EMBL" id="OKL40704.1"/>
    </source>
</evidence>
<reference evidence="12 13" key="1">
    <citation type="submission" date="2016-03" db="EMBL/GenBank/DDBJ databases">
        <title>Genome sequence of Pontibacter sp. nov., of the family cytophagaceae, isolated from marine sediment of the Yellow Sea, China.</title>
        <authorList>
            <person name="Zhang G."/>
            <person name="Zhang R."/>
        </authorList>
    </citation>
    <scope>NUCLEOTIDE SEQUENCE [LARGE SCALE GENOMIC DNA]</scope>
    <source>
        <strain evidence="12 13">S10-8</strain>
    </source>
</reference>
<feature type="domain" description="NAD-dependent epimerase/dehydratase" evidence="11">
    <location>
        <begin position="6"/>
        <end position="261"/>
    </location>
</feature>
<dbReference type="InterPro" id="IPR001509">
    <property type="entry name" value="Epimerase_deHydtase"/>
</dbReference>
<comment type="cofactor">
    <cofactor evidence="2 10">
        <name>NAD(+)</name>
        <dbReference type="ChEBI" id="CHEBI:57540"/>
    </cofactor>
</comment>
<dbReference type="PANTHER" id="PTHR43725">
    <property type="entry name" value="UDP-GLUCOSE 4-EPIMERASE"/>
    <property type="match status" value="1"/>
</dbReference>
<dbReference type="STRING" id="1797110.A3841_12680"/>
<dbReference type="AlphaFoldDB" id="A0A1Q5PEQ2"/>
<evidence type="ECO:0000259" key="11">
    <source>
        <dbReference type="Pfam" id="PF01370"/>
    </source>
</evidence>
<gene>
    <name evidence="12" type="ORF">A3841_12680</name>
</gene>
<dbReference type="GO" id="GO:0006012">
    <property type="term" value="P:galactose metabolic process"/>
    <property type="evidence" value="ECO:0007669"/>
    <property type="project" value="UniProtKB-UniPathway"/>
</dbReference>
<dbReference type="GO" id="GO:0005829">
    <property type="term" value="C:cytosol"/>
    <property type="evidence" value="ECO:0007669"/>
    <property type="project" value="TreeGrafter"/>
</dbReference>
<organism evidence="12 13">
    <name type="scientific">Pontibacter flavimaris</name>
    <dbReference type="NCBI Taxonomy" id="1797110"/>
    <lineage>
        <taxon>Bacteria</taxon>
        <taxon>Pseudomonadati</taxon>
        <taxon>Bacteroidota</taxon>
        <taxon>Cytophagia</taxon>
        <taxon>Cytophagales</taxon>
        <taxon>Hymenobacteraceae</taxon>
        <taxon>Pontibacter</taxon>
    </lineage>
</organism>
<evidence type="ECO:0000256" key="2">
    <source>
        <dbReference type="ARBA" id="ARBA00001911"/>
    </source>
</evidence>
<dbReference type="OrthoDB" id="9810015at2"/>
<evidence type="ECO:0000256" key="5">
    <source>
        <dbReference type="ARBA" id="ARBA00013189"/>
    </source>
</evidence>
<accession>A0A1Q5PEQ2</accession>
<evidence type="ECO:0000256" key="7">
    <source>
        <dbReference type="ARBA" id="ARBA00023027"/>
    </source>
</evidence>
<dbReference type="NCBIfam" id="TIGR01179">
    <property type="entry name" value="galE"/>
    <property type="match status" value="1"/>
</dbReference>
<dbReference type="RefSeq" id="WP_073851327.1">
    <property type="nucleotide sequence ID" value="NZ_LVWA01000004.1"/>
</dbReference>
<keyword evidence="13" id="KW-1185">Reference proteome</keyword>
<comment type="catalytic activity">
    <reaction evidence="1 10">
        <text>UDP-alpha-D-glucose = UDP-alpha-D-galactose</text>
        <dbReference type="Rhea" id="RHEA:22168"/>
        <dbReference type="ChEBI" id="CHEBI:58885"/>
        <dbReference type="ChEBI" id="CHEBI:66914"/>
        <dbReference type="EC" id="5.1.3.2"/>
    </reaction>
</comment>
<comment type="similarity">
    <text evidence="4 10">Belongs to the NAD(P)-dependent epimerase/dehydratase family.</text>
</comment>
<keyword evidence="9 10" id="KW-0413">Isomerase</keyword>
<dbReference type="UniPathway" id="UPA00214"/>
<evidence type="ECO:0000256" key="3">
    <source>
        <dbReference type="ARBA" id="ARBA00004947"/>
    </source>
</evidence>
<dbReference type="EC" id="5.1.3.2" evidence="5 10"/>
<sequence length="344" mass="37234">MANAKILVTGGAGYIGSHTVVALVEAGYEPVIIDNFSNSEESALEGIAAILGCDILCHRIDCTDTEALRQVFEQEQNIQGVIHFAAYKAVGESVAEPLKYYHNNVGSLVALLQVMEEYKVYNLVFSSSCTVYGIPEQLPVTEETPVQKANSPYGNTKKVCEEILTDLANSGSSSIKATALRYFNPIGAHPSARIGELPLGVPNNLVPFITQTAAGIRKELTVFGDDYDTTDGTCIRDFIHVVDLAKAHVVAVERLLQGKAQSIEFFNVGTGTGYSVLEAISAFENASGQKLNYKIGPRRAGDVPKIFADVTKSTQELGFKTTSTLEEAMKSAWDWQVSLQKTKV</sequence>
<proteinExistence type="inferred from homology"/>
<dbReference type="Gene3D" id="3.40.50.720">
    <property type="entry name" value="NAD(P)-binding Rossmann-like Domain"/>
    <property type="match status" value="1"/>
</dbReference>
<dbReference type="SUPFAM" id="SSF51735">
    <property type="entry name" value="NAD(P)-binding Rossmann-fold domains"/>
    <property type="match status" value="1"/>
</dbReference>
<evidence type="ECO:0000313" key="13">
    <source>
        <dbReference type="Proteomes" id="UP000186551"/>
    </source>
</evidence>
<dbReference type="InterPro" id="IPR036291">
    <property type="entry name" value="NAD(P)-bd_dom_sf"/>
</dbReference>